<dbReference type="AlphaFoldDB" id="A0A1I8ICH3"/>
<dbReference type="GO" id="GO:0030008">
    <property type="term" value="C:TRAPP complex"/>
    <property type="evidence" value="ECO:0007669"/>
    <property type="project" value="TreeGrafter"/>
</dbReference>
<evidence type="ECO:0000313" key="3">
    <source>
        <dbReference type="Proteomes" id="UP000095280"/>
    </source>
</evidence>
<proteinExistence type="inferred from homology"/>
<dbReference type="Pfam" id="PF04051">
    <property type="entry name" value="TRAPP"/>
    <property type="match status" value="1"/>
</dbReference>
<dbReference type="GO" id="GO:0005801">
    <property type="term" value="C:cis-Golgi network"/>
    <property type="evidence" value="ECO:0007669"/>
    <property type="project" value="TreeGrafter"/>
</dbReference>
<dbReference type="GO" id="GO:0006888">
    <property type="term" value="P:endoplasmic reticulum to Golgi vesicle-mediated transport"/>
    <property type="evidence" value="ECO:0007669"/>
    <property type="project" value="TreeGrafter"/>
</dbReference>
<comment type="similarity">
    <text evidence="2">Belongs to the TRAPP small subunits family. BET3 subfamily.</text>
</comment>
<evidence type="ECO:0000256" key="1">
    <source>
        <dbReference type="ARBA" id="ARBA00004222"/>
    </source>
</evidence>
<protein>
    <submittedName>
        <fullName evidence="4 5">Trafficking protein particle complex subunit 6B</fullName>
    </submittedName>
</protein>
<dbReference type="PANTHER" id="PTHR12817">
    <property type="entry name" value="TRAFFICKING PROTEIN PARTICLE COMPLEX SUBUNIT 6B"/>
    <property type="match status" value="1"/>
</dbReference>
<dbReference type="GO" id="GO:0005802">
    <property type="term" value="C:trans-Golgi network"/>
    <property type="evidence" value="ECO:0007669"/>
    <property type="project" value="TreeGrafter"/>
</dbReference>
<dbReference type="WBParaSite" id="maker-uti_cns_0010340-snap-gene-0.6-mRNA-1">
    <property type="protein sequence ID" value="maker-uti_cns_0010340-snap-gene-0.6-mRNA-1"/>
    <property type="gene ID" value="maker-uti_cns_0010340-snap-gene-0.6"/>
</dbReference>
<evidence type="ECO:0000313" key="5">
    <source>
        <dbReference type="WBParaSite" id="maker-uti_cns_0011611-snap-gene-0.5-mRNA-1"/>
    </source>
</evidence>
<evidence type="ECO:0000256" key="2">
    <source>
        <dbReference type="ARBA" id="ARBA00006218"/>
    </source>
</evidence>
<name>A0A1I8ICH3_9PLAT</name>
<keyword evidence="3" id="KW-1185">Reference proteome</keyword>
<evidence type="ECO:0000313" key="4">
    <source>
        <dbReference type="WBParaSite" id="maker-uti_cns_0010340-snap-gene-0.6-mRNA-1"/>
    </source>
</evidence>
<dbReference type="Gene3D" id="3.30.1380.20">
    <property type="entry name" value="Trafficking protein particle complex subunit 3"/>
    <property type="match status" value="1"/>
</dbReference>
<dbReference type="SUPFAM" id="SSF111126">
    <property type="entry name" value="Ligand-binding domain in the NO signalling and Golgi transport"/>
    <property type="match status" value="1"/>
</dbReference>
<reference evidence="4 5" key="1">
    <citation type="submission" date="2016-11" db="UniProtKB">
        <authorList>
            <consortium name="WormBaseParasite"/>
        </authorList>
    </citation>
    <scope>IDENTIFICATION</scope>
</reference>
<organism evidence="3 5">
    <name type="scientific">Macrostomum lignano</name>
    <dbReference type="NCBI Taxonomy" id="282301"/>
    <lineage>
        <taxon>Eukaryota</taxon>
        <taxon>Metazoa</taxon>
        <taxon>Spiralia</taxon>
        <taxon>Lophotrochozoa</taxon>
        <taxon>Platyhelminthes</taxon>
        <taxon>Rhabditophora</taxon>
        <taxon>Macrostomorpha</taxon>
        <taxon>Macrostomida</taxon>
        <taxon>Macrostomidae</taxon>
        <taxon>Macrostomum</taxon>
    </lineage>
</organism>
<dbReference type="InterPro" id="IPR024096">
    <property type="entry name" value="NO_sig/Golgi_transp_ligand-bd"/>
</dbReference>
<dbReference type="WBParaSite" id="maker-uti_cns_0011611-snap-gene-0.5-mRNA-1">
    <property type="protein sequence ID" value="maker-uti_cns_0011611-snap-gene-0.5-mRNA-1"/>
    <property type="gene ID" value="maker-uti_cns_0011611-snap-gene-0.5"/>
</dbReference>
<dbReference type="CDD" id="cd14944">
    <property type="entry name" value="TRAPPC6A_Trs33"/>
    <property type="match status" value="1"/>
</dbReference>
<comment type="subcellular location">
    <subcellularLocation>
        <location evidence="1">Golgi apparatus</location>
        <location evidence="1">cis-Golgi network</location>
    </subcellularLocation>
</comment>
<dbReference type="InterPro" id="IPR007194">
    <property type="entry name" value="TRAPP_component"/>
</dbReference>
<dbReference type="PANTHER" id="PTHR12817:SF0">
    <property type="entry name" value="GEO08327P1"/>
    <property type="match status" value="1"/>
</dbReference>
<sequence length="179" mass="19943">LQAATADSGIPAAGAEVAFQFLHSELVSFLLREQLQGGGGGPATVQQCRAQLSKLETMGFQVGQAYVEKMTKDLPRFRDDLEIVKFLCKDFWASLFKKQVDNLKTNHQGVYVIIDEKFSLLVPMARGKQYLDRCHLYTAFPCGLIRGALTNLGLRAIVTAEVEELPRVKFQIQLVQHST</sequence>
<dbReference type="Proteomes" id="UP000095280">
    <property type="component" value="Unplaced"/>
</dbReference>
<accession>A0A1I8ICH3</accession>
<dbReference type="InterPro" id="IPR037992">
    <property type="entry name" value="TRAPPC6/Trs33"/>
</dbReference>